<protein>
    <recommendedName>
        <fullName evidence="4">DUF4919 domain-containing protein</fullName>
    </recommendedName>
</protein>
<evidence type="ECO:0000313" key="3">
    <source>
        <dbReference type="Proteomes" id="UP000248198"/>
    </source>
</evidence>
<organism evidence="2 3">
    <name type="scientific">Pedobacter nutrimenti</name>
    <dbReference type="NCBI Taxonomy" id="1241337"/>
    <lineage>
        <taxon>Bacteria</taxon>
        <taxon>Pseudomonadati</taxon>
        <taxon>Bacteroidota</taxon>
        <taxon>Sphingobacteriia</taxon>
        <taxon>Sphingobacteriales</taxon>
        <taxon>Sphingobacteriaceae</taxon>
        <taxon>Pedobacter</taxon>
    </lineage>
</organism>
<feature type="chain" id="PRO_5016334236" description="DUF4919 domain-containing protein" evidence="1">
    <location>
        <begin position="21"/>
        <end position="244"/>
    </location>
</feature>
<sequence length="244" mass="27676">MLTRSALFFLSICLPLSLLAQEGAFKEASTSSQAYHKYRLKNTVPPYGLVKVKALVAAIKPSGDDYSAPLNQKAYLELSLREKFTYHMLHAESSSQNCDVMPPILDEDQKIFAQLPDAFDEYSWSERQRNFLNSKRDSVLALIKESVTRSKRVGLNYKTAIVEVNGRELIPFLIQVYKQDHKDYDILTVLMLLMKKNEYGPFMNSASFVKLYGLKSDYQSFINFNAANEALILSRASAFYAGGH</sequence>
<accession>A0A318UBG0</accession>
<proteinExistence type="predicted"/>
<evidence type="ECO:0000313" key="2">
    <source>
        <dbReference type="EMBL" id="PYF72562.1"/>
    </source>
</evidence>
<keyword evidence="3" id="KW-1185">Reference proteome</keyword>
<evidence type="ECO:0000256" key="1">
    <source>
        <dbReference type="SAM" id="SignalP"/>
    </source>
</evidence>
<gene>
    <name evidence="2" type="ORF">B0O44_106217</name>
</gene>
<reference evidence="2 3" key="1">
    <citation type="submission" date="2018-06" db="EMBL/GenBank/DDBJ databases">
        <title>Genomic Encyclopedia of Archaeal and Bacterial Type Strains, Phase II (KMG-II): from individual species to whole genera.</title>
        <authorList>
            <person name="Goeker M."/>
        </authorList>
    </citation>
    <scope>NUCLEOTIDE SEQUENCE [LARGE SCALE GENOMIC DNA]</scope>
    <source>
        <strain evidence="2 3">DSM 27372</strain>
    </source>
</reference>
<feature type="signal peptide" evidence="1">
    <location>
        <begin position="1"/>
        <end position="20"/>
    </location>
</feature>
<comment type="caution">
    <text evidence="2">The sequence shown here is derived from an EMBL/GenBank/DDBJ whole genome shotgun (WGS) entry which is preliminary data.</text>
</comment>
<dbReference type="EMBL" id="QKLU01000006">
    <property type="protein sequence ID" value="PYF72562.1"/>
    <property type="molecule type" value="Genomic_DNA"/>
</dbReference>
<evidence type="ECO:0008006" key="4">
    <source>
        <dbReference type="Google" id="ProtNLM"/>
    </source>
</evidence>
<keyword evidence="1" id="KW-0732">Signal</keyword>
<dbReference type="Proteomes" id="UP000248198">
    <property type="component" value="Unassembled WGS sequence"/>
</dbReference>
<dbReference type="AlphaFoldDB" id="A0A318UBG0"/>
<name>A0A318UBG0_9SPHI</name>